<reference evidence="1" key="1">
    <citation type="submission" date="2023-04" db="EMBL/GenBank/DDBJ databases">
        <title>Ambrosiozyma monospora NBRC 10751.</title>
        <authorList>
            <person name="Ichikawa N."/>
            <person name="Sato H."/>
            <person name="Tonouchi N."/>
        </authorList>
    </citation>
    <scope>NUCLEOTIDE SEQUENCE</scope>
    <source>
        <strain evidence="1">NBRC 10751</strain>
    </source>
</reference>
<accession>A0ACB5UD11</accession>
<proteinExistence type="predicted"/>
<evidence type="ECO:0000313" key="2">
    <source>
        <dbReference type="Proteomes" id="UP001165064"/>
    </source>
</evidence>
<comment type="caution">
    <text evidence="1">The sequence shown here is derived from an EMBL/GenBank/DDBJ whole genome shotgun (WGS) entry which is preliminary data.</text>
</comment>
<dbReference type="Proteomes" id="UP001165064">
    <property type="component" value="Unassembled WGS sequence"/>
</dbReference>
<evidence type="ECO:0000313" key="1">
    <source>
        <dbReference type="EMBL" id="GMF07826.1"/>
    </source>
</evidence>
<keyword evidence="2" id="KW-1185">Reference proteome</keyword>
<organism evidence="1 2">
    <name type="scientific">Ambrosiozyma monospora</name>
    <name type="common">Yeast</name>
    <name type="synonym">Endomycopsis monosporus</name>
    <dbReference type="NCBI Taxonomy" id="43982"/>
    <lineage>
        <taxon>Eukaryota</taxon>
        <taxon>Fungi</taxon>
        <taxon>Dikarya</taxon>
        <taxon>Ascomycota</taxon>
        <taxon>Saccharomycotina</taxon>
        <taxon>Pichiomycetes</taxon>
        <taxon>Pichiales</taxon>
        <taxon>Pichiaceae</taxon>
        <taxon>Ambrosiozyma</taxon>
    </lineage>
</organism>
<name>A0ACB5UD11_AMBMO</name>
<protein>
    <submittedName>
        <fullName evidence="1">Unnamed protein product</fullName>
    </submittedName>
</protein>
<dbReference type="EMBL" id="BSXS01016485">
    <property type="protein sequence ID" value="GMF07826.1"/>
    <property type="molecule type" value="Genomic_DNA"/>
</dbReference>
<gene>
    <name evidence="1" type="ORF">Amon02_001306000</name>
</gene>
<sequence length="204" mass="22301">MKRKRKVPSFIKKDESDLYSESFEMENSTPETTCSTSGTLKRQQKQQQPYGAPSLHPAQSLDPFQSNREKLGLAQPAGTYHSQAAQQNANPFDDGAGSIYTSQSQRQVPYPARMDSNDPRLNNNGIFRTDTRGTGASGVNVNPFDDRYINNQNSKQNLLLPQNTSGTGYSNNVPGGGYPVYQNKAPAPGPAGYPVNVPPAGYQR</sequence>